<reference evidence="4" key="1">
    <citation type="journal article" date="2017" name="Front. Plant Sci.">
        <title>Climate Clever Clovers: New Paradigm to Reduce the Environmental Footprint of Ruminants by Breeding Low Methanogenic Forages Utilizing Haplotype Variation.</title>
        <authorList>
            <person name="Kaur P."/>
            <person name="Appels R."/>
            <person name="Bayer P.E."/>
            <person name="Keeble-Gagnere G."/>
            <person name="Wang J."/>
            <person name="Hirakawa H."/>
            <person name="Shirasawa K."/>
            <person name="Vercoe P."/>
            <person name="Stefanova K."/>
            <person name="Durmic Z."/>
            <person name="Nichols P."/>
            <person name="Revell C."/>
            <person name="Isobe S.N."/>
            <person name="Edwards D."/>
            <person name="Erskine W."/>
        </authorList>
    </citation>
    <scope>NUCLEOTIDE SEQUENCE [LARGE SCALE GENOMIC DNA]</scope>
    <source>
        <strain evidence="4">cv. Daliak</strain>
    </source>
</reference>
<dbReference type="InterPro" id="IPR056708">
    <property type="entry name" value="DUF7806"/>
</dbReference>
<feature type="compositionally biased region" description="Polar residues" evidence="1">
    <location>
        <begin position="61"/>
        <end position="79"/>
    </location>
</feature>
<feature type="region of interest" description="Disordered" evidence="1">
    <location>
        <begin position="113"/>
        <end position="138"/>
    </location>
</feature>
<dbReference type="EMBL" id="DF973131">
    <property type="protein sequence ID" value="GAU13157.1"/>
    <property type="molecule type" value="Genomic_DNA"/>
</dbReference>
<name>A0A2Z6M2S6_TRISU</name>
<organism evidence="3 4">
    <name type="scientific">Trifolium subterraneum</name>
    <name type="common">Subterranean clover</name>
    <dbReference type="NCBI Taxonomy" id="3900"/>
    <lineage>
        <taxon>Eukaryota</taxon>
        <taxon>Viridiplantae</taxon>
        <taxon>Streptophyta</taxon>
        <taxon>Embryophyta</taxon>
        <taxon>Tracheophyta</taxon>
        <taxon>Spermatophyta</taxon>
        <taxon>Magnoliopsida</taxon>
        <taxon>eudicotyledons</taxon>
        <taxon>Gunneridae</taxon>
        <taxon>Pentapetalae</taxon>
        <taxon>rosids</taxon>
        <taxon>fabids</taxon>
        <taxon>Fabales</taxon>
        <taxon>Fabaceae</taxon>
        <taxon>Papilionoideae</taxon>
        <taxon>50 kb inversion clade</taxon>
        <taxon>NPAAA clade</taxon>
        <taxon>Hologalegina</taxon>
        <taxon>IRL clade</taxon>
        <taxon>Trifolieae</taxon>
        <taxon>Trifolium</taxon>
    </lineage>
</organism>
<dbReference type="PANTHER" id="PTHR35489:SF2">
    <property type="entry name" value="TITAN9"/>
    <property type="match status" value="1"/>
</dbReference>
<dbReference type="PANTHER" id="PTHR35489">
    <property type="entry name" value="TITAN9"/>
    <property type="match status" value="1"/>
</dbReference>
<dbReference type="GO" id="GO:0003006">
    <property type="term" value="P:developmental process involved in reproduction"/>
    <property type="evidence" value="ECO:0007669"/>
    <property type="project" value="TreeGrafter"/>
</dbReference>
<evidence type="ECO:0000256" key="1">
    <source>
        <dbReference type="SAM" id="MobiDB-lite"/>
    </source>
</evidence>
<dbReference type="AlphaFoldDB" id="A0A2Z6M2S6"/>
<feature type="compositionally biased region" description="Polar residues" evidence="1">
    <location>
        <begin position="114"/>
        <end position="138"/>
    </location>
</feature>
<gene>
    <name evidence="3" type="ORF">TSUD_179000</name>
</gene>
<dbReference type="Pfam" id="PF25091">
    <property type="entry name" value="DUF7806"/>
    <property type="match status" value="1"/>
</dbReference>
<accession>A0A2Z6M2S6</accession>
<evidence type="ECO:0000313" key="4">
    <source>
        <dbReference type="Proteomes" id="UP000242715"/>
    </source>
</evidence>
<feature type="region of interest" description="Disordered" evidence="1">
    <location>
        <begin position="61"/>
        <end position="81"/>
    </location>
</feature>
<feature type="domain" description="DUF7806" evidence="2">
    <location>
        <begin position="148"/>
        <end position="242"/>
    </location>
</feature>
<sequence length="245" mass="28236">MEALYKKLYSKYTTLKTNKLSEFDEINKEQELKFLNFVNDEALFEEVEKLHKLLKEGTSGDLNNHSKVMNSTSNNSSVRMTRKRMRQEQDALDKEAGLIPCENYEGNSVERESTQSFLKENASNKPLECSTSKANDQSGVDLQESGRCNWLVHTLFEYTLDMKLSTDNQTGRLCLFAMHQSSGYSFSISWISKAPGEEAELLYHVQSLGTLERLAPEWMREDIMFSPTMCPIFFERVSRVINLKH</sequence>
<proteinExistence type="predicted"/>
<evidence type="ECO:0000259" key="2">
    <source>
        <dbReference type="Pfam" id="PF25091"/>
    </source>
</evidence>
<evidence type="ECO:0000313" key="3">
    <source>
        <dbReference type="EMBL" id="GAU13157.1"/>
    </source>
</evidence>
<dbReference type="OrthoDB" id="759501at2759"/>
<keyword evidence="4" id="KW-1185">Reference proteome</keyword>
<protein>
    <recommendedName>
        <fullName evidence="2">DUF7806 domain-containing protein</fullName>
    </recommendedName>
</protein>
<dbReference type="Proteomes" id="UP000242715">
    <property type="component" value="Unassembled WGS sequence"/>
</dbReference>